<dbReference type="InterPro" id="IPR036390">
    <property type="entry name" value="WH_DNA-bd_sf"/>
</dbReference>
<dbReference type="RefSeq" id="WP_347924781.1">
    <property type="nucleotide sequence ID" value="NZ_CP157199.1"/>
</dbReference>
<dbReference type="InterPro" id="IPR039422">
    <property type="entry name" value="MarR/SlyA-like"/>
</dbReference>
<dbReference type="PROSITE" id="PS50995">
    <property type="entry name" value="HTH_MARR_2"/>
    <property type="match status" value="1"/>
</dbReference>
<dbReference type="EMBL" id="CP157199">
    <property type="protein sequence ID" value="XBG61915.1"/>
    <property type="molecule type" value="Genomic_DNA"/>
</dbReference>
<proteinExistence type="predicted"/>
<feature type="domain" description="HTH marR-type" evidence="1">
    <location>
        <begin position="1"/>
        <end position="150"/>
    </location>
</feature>
<organism evidence="2">
    <name type="scientific">Pontimicrobium sp. SW4</name>
    <dbReference type="NCBI Taxonomy" id="3153519"/>
    <lineage>
        <taxon>Bacteria</taxon>
        <taxon>Pseudomonadati</taxon>
        <taxon>Bacteroidota</taxon>
        <taxon>Flavobacteriia</taxon>
        <taxon>Flavobacteriales</taxon>
        <taxon>Flavobacteriaceae</taxon>
        <taxon>Pontimicrobium</taxon>
    </lineage>
</organism>
<protein>
    <submittedName>
        <fullName evidence="2">MarR family transcriptional regulator</fullName>
    </submittedName>
</protein>
<evidence type="ECO:0000259" key="1">
    <source>
        <dbReference type="PROSITE" id="PS50995"/>
    </source>
</evidence>
<name>A0AAU7BUE0_9FLAO</name>
<dbReference type="GO" id="GO:0003700">
    <property type="term" value="F:DNA-binding transcription factor activity"/>
    <property type="evidence" value="ECO:0007669"/>
    <property type="project" value="InterPro"/>
</dbReference>
<reference evidence="2" key="1">
    <citation type="submission" date="2024-05" db="EMBL/GenBank/DDBJ databases">
        <title>Pontimicrobium maritimus sp. nov., isolated form sea water.</title>
        <authorList>
            <person name="Muhammad N."/>
            <person name="Vuong T.Q."/>
            <person name="Han H.L."/>
            <person name="Kim S.-G."/>
        </authorList>
    </citation>
    <scope>NUCLEOTIDE SEQUENCE</scope>
    <source>
        <strain evidence="2">SW4</strain>
    </source>
</reference>
<dbReference type="AlphaFoldDB" id="A0AAU7BUE0"/>
<dbReference type="SUPFAM" id="SSF46785">
    <property type="entry name" value="Winged helix' DNA-binding domain"/>
    <property type="match status" value="1"/>
</dbReference>
<evidence type="ECO:0000313" key="2">
    <source>
        <dbReference type="EMBL" id="XBG61915.1"/>
    </source>
</evidence>
<sequence>MSIEKDIKSSKKMPLSRKSIVNVLYTSNWFKEGLQQVLKNFDLTLEQYNVLRILRGQNGNPANLSTIQERMLNKMSNTTRLVDKLNKKGFVTREICKKNRRKIEMYITAKGLEFIAQIDPIINKKDLDMTNKLSNNELQELNYLLEKLRT</sequence>
<dbReference type="Pfam" id="PF01047">
    <property type="entry name" value="MarR"/>
    <property type="match status" value="1"/>
</dbReference>
<dbReference type="InterPro" id="IPR018247">
    <property type="entry name" value="EF_Hand_1_Ca_BS"/>
</dbReference>
<dbReference type="InterPro" id="IPR036388">
    <property type="entry name" value="WH-like_DNA-bd_sf"/>
</dbReference>
<dbReference type="GO" id="GO:0006950">
    <property type="term" value="P:response to stress"/>
    <property type="evidence" value="ECO:0007669"/>
    <property type="project" value="TreeGrafter"/>
</dbReference>
<gene>
    <name evidence="2" type="ORF">ABGB03_03200</name>
</gene>
<dbReference type="PANTHER" id="PTHR33164:SF101">
    <property type="entry name" value="TRANSCRIPTIONAL REPRESSOR MPRA"/>
    <property type="match status" value="1"/>
</dbReference>
<accession>A0AAU7BUE0</accession>
<dbReference type="SMART" id="SM00347">
    <property type="entry name" value="HTH_MARR"/>
    <property type="match status" value="1"/>
</dbReference>
<dbReference type="InterPro" id="IPR000835">
    <property type="entry name" value="HTH_MarR-typ"/>
</dbReference>
<dbReference type="PRINTS" id="PR00598">
    <property type="entry name" value="HTHMARR"/>
</dbReference>
<dbReference type="PROSITE" id="PS00018">
    <property type="entry name" value="EF_HAND_1"/>
    <property type="match status" value="1"/>
</dbReference>
<dbReference type="PANTHER" id="PTHR33164">
    <property type="entry name" value="TRANSCRIPTIONAL REGULATOR, MARR FAMILY"/>
    <property type="match status" value="1"/>
</dbReference>
<dbReference type="Gene3D" id="1.10.10.10">
    <property type="entry name" value="Winged helix-like DNA-binding domain superfamily/Winged helix DNA-binding domain"/>
    <property type="match status" value="1"/>
</dbReference>